<dbReference type="AlphaFoldDB" id="A0A0J7JT73"/>
<evidence type="ECO:0000256" key="1">
    <source>
        <dbReference type="SAM" id="MobiDB-lite"/>
    </source>
</evidence>
<dbReference type="EMBL" id="LBMM01034961">
    <property type="protein sequence ID" value="KMQ81498.1"/>
    <property type="molecule type" value="Genomic_DNA"/>
</dbReference>
<comment type="caution">
    <text evidence="2">The sequence shown here is derived from an EMBL/GenBank/DDBJ whole genome shotgun (WGS) entry which is preliminary data.</text>
</comment>
<dbReference type="PaxDb" id="67767-A0A0J7JT73"/>
<dbReference type="Proteomes" id="UP000036403">
    <property type="component" value="Unassembled WGS sequence"/>
</dbReference>
<feature type="compositionally biased region" description="Acidic residues" evidence="1">
    <location>
        <begin position="65"/>
        <end position="99"/>
    </location>
</feature>
<feature type="compositionally biased region" description="Acidic residues" evidence="1">
    <location>
        <begin position="46"/>
        <end position="55"/>
    </location>
</feature>
<accession>A0A0J7JT73</accession>
<proteinExistence type="predicted"/>
<organism evidence="2 3">
    <name type="scientific">Lasius niger</name>
    <name type="common">Black garden ant</name>
    <dbReference type="NCBI Taxonomy" id="67767"/>
    <lineage>
        <taxon>Eukaryota</taxon>
        <taxon>Metazoa</taxon>
        <taxon>Ecdysozoa</taxon>
        <taxon>Arthropoda</taxon>
        <taxon>Hexapoda</taxon>
        <taxon>Insecta</taxon>
        <taxon>Pterygota</taxon>
        <taxon>Neoptera</taxon>
        <taxon>Endopterygota</taxon>
        <taxon>Hymenoptera</taxon>
        <taxon>Apocrita</taxon>
        <taxon>Aculeata</taxon>
        <taxon>Formicoidea</taxon>
        <taxon>Formicidae</taxon>
        <taxon>Formicinae</taxon>
        <taxon>Lasius</taxon>
        <taxon>Lasius</taxon>
    </lineage>
</organism>
<evidence type="ECO:0000313" key="2">
    <source>
        <dbReference type="EMBL" id="KMQ81498.1"/>
    </source>
</evidence>
<keyword evidence="3" id="KW-1185">Reference proteome</keyword>
<gene>
    <name evidence="2" type="ORF">RF55_26149</name>
</gene>
<feature type="region of interest" description="Disordered" evidence="1">
    <location>
        <begin position="16"/>
        <end position="99"/>
    </location>
</feature>
<evidence type="ECO:0000313" key="3">
    <source>
        <dbReference type="Proteomes" id="UP000036403"/>
    </source>
</evidence>
<reference evidence="2 3" key="1">
    <citation type="submission" date="2015-04" db="EMBL/GenBank/DDBJ databases">
        <title>Lasius niger genome sequencing.</title>
        <authorList>
            <person name="Konorov E.A."/>
            <person name="Nikitin M.A."/>
            <person name="Kirill M.V."/>
            <person name="Chang P."/>
        </authorList>
    </citation>
    <scope>NUCLEOTIDE SEQUENCE [LARGE SCALE GENOMIC DNA]</scope>
    <source>
        <tissue evidence="2">Whole</tissue>
    </source>
</reference>
<sequence>MPGTVLFCFDAIEEAASDAEWDEDKGPIPPDTPRRLHRECPLPLFDVEEVAEDDGGSSSTHSEEVTTDDDEEEDGVDEEEEDGVDDEGKEPDEDGEDEQ</sequence>
<name>A0A0J7JT73_LASNI</name>
<protein>
    <submittedName>
        <fullName evidence="2">Uncharacterized protein</fullName>
    </submittedName>
</protein>